<dbReference type="EMBL" id="WNTK01000954">
    <property type="protein sequence ID" value="KAG9468284.1"/>
    <property type="molecule type" value="Genomic_DNA"/>
</dbReference>
<evidence type="ECO:0000256" key="8">
    <source>
        <dbReference type="ARBA" id="ARBA00023136"/>
    </source>
</evidence>
<dbReference type="FunFam" id="1.20.1070.10:FF:000055">
    <property type="entry name" value="Taste receptor type 2"/>
    <property type="match status" value="1"/>
</dbReference>
<feature type="transmembrane region" description="Helical" evidence="13">
    <location>
        <begin position="6"/>
        <end position="29"/>
    </location>
</feature>
<dbReference type="Pfam" id="PF05296">
    <property type="entry name" value="TAS2R"/>
    <property type="match status" value="1"/>
</dbReference>
<comment type="caution">
    <text evidence="14">The sequence shown here is derived from an EMBL/GenBank/DDBJ whole genome shotgun (WGS) entry which is preliminary data.</text>
</comment>
<evidence type="ECO:0000313" key="15">
    <source>
        <dbReference type="Proteomes" id="UP000770717"/>
    </source>
</evidence>
<protein>
    <recommendedName>
        <fullName evidence="12">Taste receptor type 2</fullName>
    </recommendedName>
</protein>
<evidence type="ECO:0000256" key="4">
    <source>
        <dbReference type="ARBA" id="ARBA00022606"/>
    </source>
</evidence>
<feature type="transmembrane region" description="Helical" evidence="13">
    <location>
        <begin position="238"/>
        <end position="256"/>
    </location>
</feature>
<sequence length="303" mass="35138">MAFYVYYIITALLLVECAAGIIVNVFLVANNLQNWRTRKTLQTCDKILSCLATCRCFIFFFMILFSFFQLCFPWLLQNLVYTTSVMVGTMLLNYTNLWLTTILCVFYCLKIANYNHKLFLFLKTRISSLVHWLILASLIISVAFSLPTGWLVVYLDVEEIAHHSGENVNFTNITMVVKNKQNRFLLFLGGSLPPFLIFCVAIFLLIQSLWMHIRHMRCNGAGFRSPNLEVHFSAVKSMSLFLVLQVVYLACMSVLISPTDNVFDTWKLPFTIITWSPPFLHSLYIIFSNTKLKETFLRKFLCR</sequence>
<evidence type="ECO:0000256" key="12">
    <source>
        <dbReference type="RuleBase" id="RU004424"/>
    </source>
</evidence>
<dbReference type="Gene3D" id="1.20.1070.10">
    <property type="entry name" value="Rhodopsin 7-helix transmembrane proteins"/>
    <property type="match status" value="1"/>
</dbReference>
<dbReference type="AlphaFoldDB" id="A0A8J6EG05"/>
<keyword evidence="7 12" id="KW-0297">G-protein coupled receptor</keyword>
<evidence type="ECO:0000256" key="10">
    <source>
        <dbReference type="ARBA" id="ARBA00023224"/>
    </source>
</evidence>
<dbReference type="GO" id="GO:0016020">
    <property type="term" value="C:membrane"/>
    <property type="evidence" value="ECO:0007669"/>
    <property type="project" value="UniProtKB-SubCell"/>
</dbReference>
<feature type="transmembrane region" description="Helical" evidence="13">
    <location>
        <begin position="129"/>
        <end position="153"/>
    </location>
</feature>
<dbReference type="InterPro" id="IPR007960">
    <property type="entry name" value="TAS2R"/>
</dbReference>
<dbReference type="GO" id="GO:0004930">
    <property type="term" value="F:G protein-coupled receptor activity"/>
    <property type="evidence" value="ECO:0007669"/>
    <property type="project" value="UniProtKB-KW"/>
</dbReference>
<accession>A0A8J6EG05</accession>
<keyword evidence="4 12" id="KW-0716">Sensory transduction</keyword>
<feature type="transmembrane region" description="Helical" evidence="13">
    <location>
        <begin position="268"/>
        <end position="287"/>
    </location>
</feature>
<evidence type="ECO:0000256" key="1">
    <source>
        <dbReference type="ARBA" id="ARBA00004141"/>
    </source>
</evidence>
<evidence type="ECO:0000256" key="13">
    <source>
        <dbReference type="SAM" id="Phobius"/>
    </source>
</evidence>
<keyword evidence="10 12" id="KW-0807">Transducer</keyword>
<keyword evidence="3 12" id="KW-0919">Taste</keyword>
<feature type="transmembrane region" description="Helical" evidence="13">
    <location>
        <begin position="184"/>
        <end position="206"/>
    </location>
</feature>
<evidence type="ECO:0000256" key="6">
    <source>
        <dbReference type="ARBA" id="ARBA00022989"/>
    </source>
</evidence>
<dbReference type="PANTHER" id="PTHR11394:SF47">
    <property type="entry name" value="TASTE RECEPTOR TYPE 2 MEMBER 40"/>
    <property type="match status" value="1"/>
</dbReference>
<comment type="similarity">
    <text evidence="2 11">Belongs to the G-protein coupled receptor T2R family.</text>
</comment>
<evidence type="ECO:0000256" key="2">
    <source>
        <dbReference type="ARBA" id="ARBA00007376"/>
    </source>
</evidence>
<dbReference type="SUPFAM" id="SSF81321">
    <property type="entry name" value="Family A G protein-coupled receptor-like"/>
    <property type="match status" value="1"/>
</dbReference>
<reference evidence="14" key="1">
    <citation type="thesis" date="2020" institute="ProQuest LLC" country="789 East Eisenhower Parkway, Ann Arbor, MI, USA">
        <title>Comparative Genomics and Chromosome Evolution.</title>
        <authorList>
            <person name="Mudd A.B."/>
        </authorList>
    </citation>
    <scope>NUCLEOTIDE SEQUENCE</scope>
    <source>
        <strain evidence="14">HN-11 Male</strain>
        <tissue evidence="14">Kidney and liver</tissue>
    </source>
</reference>
<feature type="transmembrane region" description="Helical" evidence="13">
    <location>
        <begin position="87"/>
        <end position="109"/>
    </location>
</feature>
<name>A0A8J6EG05_ELECQ</name>
<keyword evidence="6 13" id="KW-1133">Transmembrane helix</keyword>
<keyword evidence="5 12" id="KW-0812">Transmembrane</keyword>
<keyword evidence="9 12" id="KW-0675">Receptor</keyword>
<gene>
    <name evidence="14" type="ORF">GDO78_023097</name>
</gene>
<evidence type="ECO:0000256" key="9">
    <source>
        <dbReference type="ARBA" id="ARBA00023170"/>
    </source>
</evidence>
<dbReference type="OrthoDB" id="8876749at2759"/>
<evidence type="ECO:0000256" key="11">
    <source>
        <dbReference type="RuleBase" id="RU004423"/>
    </source>
</evidence>
<evidence type="ECO:0000313" key="14">
    <source>
        <dbReference type="EMBL" id="KAG9468284.1"/>
    </source>
</evidence>
<evidence type="ECO:0000256" key="7">
    <source>
        <dbReference type="ARBA" id="ARBA00023040"/>
    </source>
</evidence>
<feature type="transmembrane region" description="Helical" evidence="13">
    <location>
        <begin position="50"/>
        <end position="75"/>
    </location>
</feature>
<dbReference type="PANTHER" id="PTHR11394">
    <property type="entry name" value="TASTE RECEPTOR TYPE 2"/>
    <property type="match status" value="1"/>
</dbReference>
<dbReference type="Proteomes" id="UP000770717">
    <property type="component" value="Unassembled WGS sequence"/>
</dbReference>
<keyword evidence="8 12" id="KW-0472">Membrane</keyword>
<proteinExistence type="inferred from homology"/>
<comment type="subcellular location">
    <subcellularLocation>
        <location evidence="1 12">Membrane</location>
        <topology evidence="1 12">Multi-pass membrane protein</topology>
    </subcellularLocation>
</comment>
<organism evidence="14 15">
    <name type="scientific">Eleutherodactylus coqui</name>
    <name type="common">Puerto Rican coqui</name>
    <dbReference type="NCBI Taxonomy" id="57060"/>
    <lineage>
        <taxon>Eukaryota</taxon>
        <taxon>Metazoa</taxon>
        <taxon>Chordata</taxon>
        <taxon>Craniata</taxon>
        <taxon>Vertebrata</taxon>
        <taxon>Euteleostomi</taxon>
        <taxon>Amphibia</taxon>
        <taxon>Batrachia</taxon>
        <taxon>Anura</taxon>
        <taxon>Neobatrachia</taxon>
        <taxon>Hyloidea</taxon>
        <taxon>Eleutherodactylidae</taxon>
        <taxon>Eleutherodactylinae</taxon>
        <taxon>Eleutherodactylus</taxon>
        <taxon>Eleutherodactylus</taxon>
    </lineage>
</organism>
<evidence type="ECO:0000256" key="5">
    <source>
        <dbReference type="ARBA" id="ARBA00022692"/>
    </source>
</evidence>
<dbReference type="GO" id="GO:0033038">
    <property type="term" value="F:bitter taste receptor activity"/>
    <property type="evidence" value="ECO:0007669"/>
    <property type="project" value="InterPro"/>
</dbReference>
<keyword evidence="15" id="KW-1185">Reference proteome</keyword>
<evidence type="ECO:0000256" key="3">
    <source>
        <dbReference type="ARBA" id="ARBA00022480"/>
    </source>
</evidence>